<gene>
    <name evidence="2" type="ORF">IFM12276_32810</name>
</gene>
<keyword evidence="3" id="KW-1185">Reference proteome</keyword>
<name>A0ABN6U4U0_9NOCA</name>
<feature type="region of interest" description="Disordered" evidence="1">
    <location>
        <begin position="1"/>
        <end position="20"/>
    </location>
</feature>
<feature type="compositionally biased region" description="Basic and acidic residues" evidence="1">
    <location>
        <begin position="1"/>
        <end position="15"/>
    </location>
</feature>
<evidence type="ECO:0000313" key="3">
    <source>
        <dbReference type="Proteomes" id="UP001317870"/>
    </source>
</evidence>
<accession>A0ABN6U4U0</accession>
<proteinExistence type="predicted"/>
<dbReference type="Proteomes" id="UP001317870">
    <property type="component" value="Chromosome"/>
</dbReference>
<reference evidence="2 3" key="1">
    <citation type="submission" date="2022-11" db="EMBL/GenBank/DDBJ databases">
        <title>Genome Sequencing of Nocardia sp. ON39_IFM12276 and assembly.</title>
        <authorList>
            <person name="Shimojima M."/>
            <person name="Toyokawa M."/>
            <person name="Uesaka K."/>
        </authorList>
    </citation>
    <scope>NUCLEOTIDE SEQUENCE [LARGE SCALE GENOMIC DNA]</scope>
    <source>
        <strain evidence="2 3">IFM 12276</strain>
    </source>
</reference>
<evidence type="ECO:0000256" key="1">
    <source>
        <dbReference type="SAM" id="MobiDB-lite"/>
    </source>
</evidence>
<dbReference type="EMBL" id="AP026978">
    <property type="protein sequence ID" value="BDU00253.1"/>
    <property type="molecule type" value="Genomic_DNA"/>
</dbReference>
<evidence type="ECO:0000313" key="2">
    <source>
        <dbReference type="EMBL" id="BDU00253.1"/>
    </source>
</evidence>
<sequence length="75" mass="8529">MLPDAYRRLGEDSPRIRQRNTAAQMNSTTLTHRNLLHMAYRWSSPPGIETRYLPHVLPKIPTNVGNRSAELCDAA</sequence>
<organism evidence="2 3">
    <name type="scientific">Nocardia sputorum</name>
    <dbReference type="NCBI Taxonomy" id="2984338"/>
    <lineage>
        <taxon>Bacteria</taxon>
        <taxon>Bacillati</taxon>
        <taxon>Actinomycetota</taxon>
        <taxon>Actinomycetes</taxon>
        <taxon>Mycobacteriales</taxon>
        <taxon>Nocardiaceae</taxon>
        <taxon>Nocardia</taxon>
    </lineage>
</organism>
<protein>
    <submittedName>
        <fullName evidence="2">Uncharacterized protein</fullName>
    </submittedName>
</protein>